<evidence type="ECO:0000256" key="3">
    <source>
        <dbReference type="ARBA" id="ARBA00022692"/>
    </source>
</evidence>
<evidence type="ECO:0000259" key="7">
    <source>
        <dbReference type="Pfam" id="PF02687"/>
    </source>
</evidence>
<keyword evidence="4 6" id="KW-1133">Transmembrane helix</keyword>
<feature type="transmembrane region" description="Helical" evidence="6">
    <location>
        <begin position="375"/>
        <end position="400"/>
    </location>
</feature>
<evidence type="ECO:0000313" key="12">
    <source>
        <dbReference type="Proteomes" id="UP000583101"/>
    </source>
</evidence>
<dbReference type="PANTHER" id="PTHR30572">
    <property type="entry name" value="MEMBRANE COMPONENT OF TRANSPORTER-RELATED"/>
    <property type="match status" value="1"/>
</dbReference>
<dbReference type="AlphaFoldDB" id="A0A4Y8AGQ4"/>
<dbReference type="GO" id="GO:0022857">
    <property type="term" value="F:transmembrane transporter activity"/>
    <property type="evidence" value="ECO:0007669"/>
    <property type="project" value="TreeGrafter"/>
</dbReference>
<dbReference type="Pfam" id="PF12704">
    <property type="entry name" value="MacB_PCD"/>
    <property type="match status" value="2"/>
</dbReference>
<feature type="domain" description="ABC3 transporter permease C-terminal" evidence="7">
    <location>
        <begin position="682"/>
        <end position="788"/>
    </location>
</feature>
<keyword evidence="2" id="KW-1003">Cell membrane</keyword>
<dbReference type="InterPro" id="IPR003838">
    <property type="entry name" value="ABC3_permease_C"/>
</dbReference>
<feature type="transmembrane region" description="Helical" evidence="6">
    <location>
        <begin position="680"/>
        <end position="702"/>
    </location>
</feature>
<reference evidence="10" key="2">
    <citation type="submission" date="2019-03" db="EMBL/GenBank/DDBJ databases">
        <authorList>
            <person name="Yan Y.-Q."/>
            <person name="Du Z.-J."/>
        </authorList>
    </citation>
    <scope>NUCLEOTIDE SEQUENCE</scope>
    <source>
        <strain evidence="10">PP-F2FG21</strain>
    </source>
</reference>
<comment type="caution">
    <text evidence="10">The sequence shown here is derived from an EMBL/GenBank/DDBJ whole genome shotgun (WGS) entry which is preliminary data.</text>
</comment>
<dbReference type="Proteomes" id="UP000583101">
    <property type="component" value="Unassembled WGS sequence"/>
</dbReference>
<keyword evidence="12" id="KW-1185">Reference proteome</keyword>
<gene>
    <name evidence="10" type="ORF">E2R65_07995</name>
    <name evidence="9" type="ORF">GGR35_001026</name>
</gene>
<evidence type="ECO:0000256" key="2">
    <source>
        <dbReference type="ARBA" id="ARBA00022475"/>
    </source>
</evidence>
<feature type="domain" description="MacB-like periplasmic core" evidence="8">
    <location>
        <begin position="431"/>
        <end position="635"/>
    </location>
</feature>
<evidence type="ECO:0000313" key="11">
    <source>
        <dbReference type="Proteomes" id="UP000297248"/>
    </source>
</evidence>
<feature type="transmembrane region" description="Helical" evidence="6">
    <location>
        <begin position="329"/>
        <end position="355"/>
    </location>
</feature>
<dbReference type="EMBL" id="SNQG01000002">
    <property type="protein sequence ID" value="TEW67918.1"/>
    <property type="molecule type" value="Genomic_DNA"/>
</dbReference>
<dbReference type="InterPro" id="IPR025857">
    <property type="entry name" value="MacB_PCD"/>
</dbReference>
<organism evidence="10 11">
    <name type="scientific">Mucilaginibacter phyllosphaerae</name>
    <dbReference type="NCBI Taxonomy" id="1812349"/>
    <lineage>
        <taxon>Bacteria</taxon>
        <taxon>Pseudomonadati</taxon>
        <taxon>Bacteroidota</taxon>
        <taxon>Sphingobacteriia</taxon>
        <taxon>Sphingobacteriales</taxon>
        <taxon>Sphingobacteriaceae</taxon>
        <taxon>Mucilaginibacter</taxon>
    </lineage>
</organism>
<dbReference type="InterPro" id="IPR050250">
    <property type="entry name" value="Macrolide_Exporter_MacB"/>
</dbReference>
<proteinExistence type="predicted"/>
<accession>A0A4Y8AGQ4</accession>
<dbReference type="Pfam" id="PF02687">
    <property type="entry name" value="FtsX"/>
    <property type="match status" value="2"/>
</dbReference>
<reference evidence="9 12" key="3">
    <citation type="submission" date="2020-08" db="EMBL/GenBank/DDBJ databases">
        <title>Genomic Encyclopedia of Type Strains, Phase IV (KMG-IV): sequencing the most valuable type-strain genomes for metagenomic binning, comparative biology and taxonomic classification.</title>
        <authorList>
            <person name="Goeker M."/>
        </authorList>
    </citation>
    <scope>NUCLEOTIDE SEQUENCE [LARGE SCALE GENOMIC DNA]</scope>
    <source>
        <strain evidence="9 12">DSM 100995</strain>
    </source>
</reference>
<evidence type="ECO:0000256" key="6">
    <source>
        <dbReference type="SAM" id="Phobius"/>
    </source>
</evidence>
<feature type="transmembrane region" description="Helical" evidence="6">
    <location>
        <begin position="21"/>
        <end position="42"/>
    </location>
</feature>
<dbReference type="Proteomes" id="UP000297248">
    <property type="component" value="Unassembled WGS sequence"/>
</dbReference>
<evidence type="ECO:0000256" key="4">
    <source>
        <dbReference type="ARBA" id="ARBA00022989"/>
    </source>
</evidence>
<feature type="transmembrane region" description="Helical" evidence="6">
    <location>
        <begin position="760"/>
        <end position="784"/>
    </location>
</feature>
<dbReference type="GO" id="GO:0005886">
    <property type="term" value="C:plasma membrane"/>
    <property type="evidence" value="ECO:0007669"/>
    <property type="project" value="UniProtKB-SubCell"/>
</dbReference>
<evidence type="ECO:0000313" key="9">
    <source>
        <dbReference type="EMBL" id="MBB3968434.1"/>
    </source>
</evidence>
<dbReference type="OrthoDB" id="1451596at2"/>
<protein>
    <submittedName>
        <fullName evidence="10">ABC transporter permease</fullName>
    </submittedName>
    <submittedName>
        <fullName evidence="9">ABC-type antimicrobial peptide transport system permease subunit</fullName>
    </submittedName>
</protein>
<dbReference type="PANTHER" id="PTHR30572:SF18">
    <property type="entry name" value="ABC-TYPE MACROLIDE FAMILY EXPORT SYSTEM PERMEASE COMPONENT 2"/>
    <property type="match status" value="1"/>
</dbReference>
<evidence type="ECO:0000256" key="5">
    <source>
        <dbReference type="ARBA" id="ARBA00023136"/>
    </source>
</evidence>
<keyword evidence="3 6" id="KW-0812">Transmembrane</keyword>
<feature type="transmembrane region" description="Helical" evidence="6">
    <location>
        <begin position="282"/>
        <end position="306"/>
    </location>
</feature>
<name>A0A4Y8AGQ4_9SPHI</name>
<evidence type="ECO:0000313" key="10">
    <source>
        <dbReference type="EMBL" id="TEW67918.1"/>
    </source>
</evidence>
<dbReference type="EMBL" id="JACIEG010000002">
    <property type="protein sequence ID" value="MBB3968434.1"/>
    <property type="molecule type" value="Genomic_DNA"/>
</dbReference>
<sequence length="801" mass="88455">MLQNYFTIAWRNIWKHKLFSLINIFGLSVGIAFTLLIAAYVWHEINVNSDLKNSDNQYIIQSRWRDPNMGYTLTALAAMPKALKEEYPNLVANYYHWDGVSSNVSKGDKHFRESLQVGDSTFLKMYGFELLFGDPETALNDPFSTVITQATAIKYFGKTDVVGQAVTIESFTGTRHDFTITGVLKKLGKNSVTQINDASNSNFFLPAAAAKFLGRSLDGWNNTAIVGLLQLQKGVKPEALTAPMKSLIKRNAPPQIAENLTPYLVSLKSFYINDSGGTIKKMLYTLSAIALFILLMAVINFVNICISRSSQRMKEMGIRKVLGGLRKQLIWQFLTESVLMVLIATLIALGMYALARPFFANLLATDINGLLSFPIYFYLIPVTLALIIGLLAGIYPALVLSSLKSIDSLKGKLDRVKDNVMFRKSLIAFQFGTAAVVLICALVISKQINLFFSKSLGYNKDYVVYAQLPRDWSKPGVQKMEDKRYRLAQLPQVSSVSLSWEIMDGGNSGNLQAYKLTDAPAQAFSSQLLLTDNQFAATYGLDIKAGEFFKPQYMQADSGKVVINQTQLKALGYKQAKDAIGQQFNAAGMAPLTICGVVGDFIFGGMSGRIQPMTFININQTPFYRYFSIRLKPGNIENSLAALQKKWAEVLPGAPFEYAFMDDALAKMYKTELQLKKASYLATGLAIVIVLLGVLGLISLSIQKRTKEIGIRKVLGSSVKDVILLFLKDFLGTVIIAGLIACPLAYWMMSKWLNGYAYKISLTAVPFAVAVAALIIVTSILISLQTVKAALANPVKSLRAE</sequence>
<feature type="transmembrane region" description="Helical" evidence="6">
    <location>
        <begin position="722"/>
        <end position="748"/>
    </location>
</feature>
<evidence type="ECO:0000256" key="1">
    <source>
        <dbReference type="ARBA" id="ARBA00004651"/>
    </source>
</evidence>
<reference evidence="10 11" key="1">
    <citation type="journal article" date="2016" name="Int. J. Syst. Evol. Microbiol.">
        <title>Proposal of Mucilaginibacter phyllosphaerae sp. nov. isolated from the phyllosphere of Galium album.</title>
        <authorList>
            <person name="Aydogan E.L."/>
            <person name="Busse H.J."/>
            <person name="Moser G."/>
            <person name="Muller C."/>
            <person name="Kampfer P."/>
            <person name="Glaeser S.P."/>
        </authorList>
    </citation>
    <scope>NUCLEOTIDE SEQUENCE [LARGE SCALE GENOMIC DNA]</scope>
    <source>
        <strain evidence="10 11">PP-F2FG21</strain>
    </source>
</reference>
<feature type="transmembrane region" description="Helical" evidence="6">
    <location>
        <begin position="421"/>
        <end position="444"/>
    </location>
</feature>
<keyword evidence="5 6" id="KW-0472">Membrane</keyword>
<feature type="domain" description="ABC3 transporter permease C-terminal" evidence="7">
    <location>
        <begin position="288"/>
        <end position="402"/>
    </location>
</feature>
<comment type="subcellular location">
    <subcellularLocation>
        <location evidence="1">Cell membrane</location>
        <topology evidence="1">Multi-pass membrane protein</topology>
    </subcellularLocation>
</comment>
<evidence type="ECO:0000259" key="8">
    <source>
        <dbReference type="Pfam" id="PF12704"/>
    </source>
</evidence>
<dbReference type="RefSeq" id="WP_134335952.1">
    <property type="nucleotide sequence ID" value="NZ_BMCZ01000004.1"/>
</dbReference>
<feature type="domain" description="MacB-like periplasmic core" evidence="8">
    <location>
        <begin position="20"/>
        <end position="244"/>
    </location>
</feature>